<accession>A0A140L7J2</accession>
<evidence type="ECO:0008006" key="3">
    <source>
        <dbReference type="Google" id="ProtNLM"/>
    </source>
</evidence>
<evidence type="ECO:0000313" key="2">
    <source>
        <dbReference type="Proteomes" id="UP000070456"/>
    </source>
</evidence>
<name>A0A140L7J2_9FIRM</name>
<dbReference type="OrthoDB" id="1706153at2"/>
<protein>
    <recommendedName>
        <fullName evidence="3">DarT domain-containing protein</fullName>
    </recommendedName>
</protein>
<evidence type="ECO:0000313" key="1">
    <source>
        <dbReference type="EMBL" id="KXG76517.1"/>
    </source>
</evidence>
<proteinExistence type="predicted"/>
<sequence length="193" mass="23032">MIFPEYKKTGVVYHIVSLNDLKQVLTEGIRYDDKATYETKYYEFHKIIDAHKTKKIPDWVIRRKAIFASLNYPESHQFHSHTAILAVRIDPKRCWVANENCANEIYEPFVLQEMDEFCGCKKYLATEGKALLTKYWETSLSFMDNQIYRYDLQEGYDAEVLIQHAIPPEDIEIRYIISDHRMMDVKSWKQRFC</sequence>
<reference evidence="1 2" key="1">
    <citation type="submission" date="2015-12" db="EMBL/GenBank/DDBJ databases">
        <title>Draft genome sequence of the thermoanaerobe Thermotalea metallivorans, an isolate from the runoff channel of the Great Artesian Basin, Australia.</title>
        <authorList>
            <person name="Patel B.K."/>
        </authorList>
    </citation>
    <scope>NUCLEOTIDE SEQUENCE [LARGE SCALE GENOMIC DNA]</scope>
    <source>
        <strain evidence="1 2">B2-1</strain>
    </source>
</reference>
<gene>
    <name evidence="1" type="ORF">AN619_10480</name>
</gene>
<keyword evidence="2" id="KW-1185">Reference proteome</keyword>
<comment type="caution">
    <text evidence="1">The sequence shown here is derived from an EMBL/GenBank/DDBJ whole genome shotgun (WGS) entry which is preliminary data.</text>
</comment>
<dbReference type="Proteomes" id="UP000070456">
    <property type="component" value="Unassembled WGS sequence"/>
</dbReference>
<organism evidence="1 2">
    <name type="scientific">Thermotalea metallivorans</name>
    <dbReference type="NCBI Taxonomy" id="520762"/>
    <lineage>
        <taxon>Bacteria</taxon>
        <taxon>Bacillati</taxon>
        <taxon>Bacillota</taxon>
        <taxon>Clostridia</taxon>
        <taxon>Peptostreptococcales</taxon>
        <taxon>Thermotaleaceae</taxon>
        <taxon>Thermotalea</taxon>
    </lineage>
</organism>
<dbReference type="AlphaFoldDB" id="A0A140L7J2"/>
<dbReference type="EMBL" id="LOEE01000027">
    <property type="protein sequence ID" value="KXG76517.1"/>
    <property type="molecule type" value="Genomic_DNA"/>
</dbReference>